<dbReference type="GO" id="GO:0046872">
    <property type="term" value="F:metal ion binding"/>
    <property type="evidence" value="ECO:0007669"/>
    <property type="project" value="UniProtKB-KW"/>
</dbReference>
<protein>
    <submittedName>
        <fullName evidence="6">Membrane-bound dehydrogenase domain protein</fullName>
    </submittedName>
</protein>
<dbReference type="InterPro" id="IPR011030">
    <property type="entry name" value="Lipovitellin_superhlx_dom"/>
</dbReference>
<dbReference type="GO" id="GO:0020037">
    <property type="term" value="F:heme binding"/>
    <property type="evidence" value="ECO:0007669"/>
    <property type="project" value="InterPro"/>
</dbReference>
<accession>M5RFP9</accession>
<dbReference type="EMBL" id="ANOG01000736">
    <property type="protein sequence ID" value="EMI17911.1"/>
    <property type="molecule type" value="Genomic_DNA"/>
</dbReference>
<dbReference type="Gene3D" id="1.10.760.10">
    <property type="entry name" value="Cytochrome c-like domain"/>
    <property type="match status" value="1"/>
</dbReference>
<keyword evidence="2 4" id="KW-0479">Metal-binding</keyword>
<dbReference type="Pfam" id="PF00034">
    <property type="entry name" value="Cytochrom_C"/>
    <property type="match status" value="1"/>
</dbReference>
<dbReference type="InterPro" id="IPR016024">
    <property type="entry name" value="ARM-type_fold"/>
</dbReference>
<dbReference type="InterPro" id="IPR009056">
    <property type="entry name" value="Cyt_c-like_dom"/>
</dbReference>
<dbReference type="SUPFAM" id="SSF48371">
    <property type="entry name" value="ARM repeat"/>
    <property type="match status" value="1"/>
</dbReference>
<organism evidence="6 7">
    <name type="scientific">Rhodopirellula maiorica SM1</name>
    <dbReference type="NCBI Taxonomy" id="1265738"/>
    <lineage>
        <taxon>Bacteria</taxon>
        <taxon>Pseudomonadati</taxon>
        <taxon>Planctomycetota</taxon>
        <taxon>Planctomycetia</taxon>
        <taxon>Pirellulales</taxon>
        <taxon>Pirellulaceae</taxon>
        <taxon>Novipirellula</taxon>
    </lineage>
</organism>
<dbReference type="Gene3D" id="1.25.10.20">
    <property type="entry name" value="Vitellinogen, superhelical"/>
    <property type="match status" value="1"/>
</dbReference>
<evidence type="ECO:0000313" key="7">
    <source>
        <dbReference type="Proteomes" id="UP000011991"/>
    </source>
</evidence>
<evidence type="ECO:0000256" key="2">
    <source>
        <dbReference type="ARBA" id="ARBA00022723"/>
    </source>
</evidence>
<dbReference type="PATRIC" id="fig|1265738.3.peg.5188"/>
<dbReference type="GO" id="GO:0009055">
    <property type="term" value="F:electron transfer activity"/>
    <property type="evidence" value="ECO:0007669"/>
    <property type="project" value="InterPro"/>
</dbReference>
<reference evidence="6 7" key="1">
    <citation type="journal article" date="2013" name="Mar. Genomics">
        <title>Expression of sulfatases in Rhodopirellula baltica and the diversity of sulfatases in the genus Rhodopirellula.</title>
        <authorList>
            <person name="Wegner C.E."/>
            <person name="Richter-Heitmann T."/>
            <person name="Klindworth A."/>
            <person name="Klockow C."/>
            <person name="Richter M."/>
            <person name="Achstetter T."/>
            <person name="Glockner F.O."/>
            <person name="Harder J."/>
        </authorList>
    </citation>
    <scope>NUCLEOTIDE SEQUENCE [LARGE SCALE GENOMIC DNA]</scope>
    <source>
        <strain evidence="6 7">SM1</strain>
    </source>
</reference>
<dbReference type="NCBIfam" id="TIGR02603">
    <property type="entry name" value="CxxCH_TIGR02603"/>
    <property type="match status" value="1"/>
</dbReference>
<evidence type="ECO:0000256" key="3">
    <source>
        <dbReference type="ARBA" id="ARBA00023004"/>
    </source>
</evidence>
<name>M5RFP9_9BACT</name>
<comment type="caution">
    <text evidence="6">The sequence shown here is derived from an EMBL/GenBank/DDBJ whole genome shotgun (WGS) entry which is preliminary data.</text>
</comment>
<keyword evidence="7" id="KW-1185">Reference proteome</keyword>
<evidence type="ECO:0000256" key="1">
    <source>
        <dbReference type="ARBA" id="ARBA00022617"/>
    </source>
</evidence>
<dbReference type="PROSITE" id="PS51007">
    <property type="entry name" value="CYTC"/>
    <property type="match status" value="1"/>
</dbReference>
<evidence type="ECO:0000259" key="5">
    <source>
        <dbReference type="PROSITE" id="PS51007"/>
    </source>
</evidence>
<proteinExistence type="predicted"/>
<dbReference type="AlphaFoldDB" id="M5RFP9"/>
<keyword evidence="1 4" id="KW-0349">Heme</keyword>
<dbReference type="SUPFAM" id="SSF46626">
    <property type="entry name" value="Cytochrome c"/>
    <property type="match status" value="1"/>
</dbReference>
<evidence type="ECO:0000256" key="4">
    <source>
        <dbReference type="PROSITE-ProRule" id="PRU00433"/>
    </source>
</evidence>
<dbReference type="Proteomes" id="UP000011991">
    <property type="component" value="Unassembled WGS sequence"/>
</dbReference>
<dbReference type="InterPro" id="IPR036909">
    <property type="entry name" value="Cyt_c-like_dom_sf"/>
</dbReference>
<keyword evidence="3 4" id="KW-0408">Iron</keyword>
<gene>
    <name evidence="6" type="ORF">RMSM_05163</name>
</gene>
<feature type="domain" description="Cytochrome c" evidence="5">
    <location>
        <begin position="256"/>
        <end position="392"/>
    </location>
</feature>
<dbReference type="PANTHER" id="PTHR33546">
    <property type="entry name" value="LARGE, MULTIFUNCTIONAL SECRETED PROTEIN-RELATED"/>
    <property type="match status" value="1"/>
</dbReference>
<dbReference type="InterPro" id="IPR013427">
    <property type="entry name" value="Haem-bd_dom_put"/>
</dbReference>
<evidence type="ECO:0000313" key="6">
    <source>
        <dbReference type="EMBL" id="EMI17911.1"/>
    </source>
</evidence>
<sequence length="394" mass="43257">MDLLQDPSTSEAERARYLRAFDFHDAPEKEIALKRLIASAANSDSASEGPSDELVVEAVLRLGDFDFDSSVSAKQSVLRYLHTYPGTDAYFDLLQRFQFAEMADDLFEFSLKHHDQTSGVRAAEILFLMDRQSLLLDAIQTDDLARRVAAVTLVGLAGRNKTVSLLLPVVTSDGLSSEVRVAAVEGISRRPNGRKRLLDLVISRKLPDDLKFAAANVLLSDEDEAVRIEAAKYLELPATADSQPLPPLRTLVKRRGDVAAGAKVFRKPGTCINCHKVNGEGKEVGPDLSEIGSKLSREAMYVSILDPSAAVSHNFETYSVLTEDGSAITGLLVSDTAESVTLRNAEGIDQTVNKDEMEIFQKQSKSLMPQDLQRLMTADQLVNLVEYTLTLTKK</sequence>
<dbReference type="PANTHER" id="PTHR33546:SF1">
    <property type="entry name" value="LARGE, MULTIFUNCTIONAL SECRETED PROTEIN"/>
    <property type="match status" value="1"/>
</dbReference>